<accession>I3EFF9</accession>
<sequence>MKDIPDKKTPDSLHNTNLPGYLRWRHLTRATNDIRLPDCISFLLRIITLTDSVISFNSTKTLTNTLQDVSRTVSHLCKDKIHEIHYRQIKLIFGDIYTYTQSRFKNESVIIIDIVSIENRLMHCEKKAIDWVRTKYAKINVKETNSETIRTIDELISEDLNFKKSAVLDNKHTASLPSLCPEADWPDIRMDIIKPDDNSSSTKNKLKCDRTTKKVKECESAISLENTTDKTTLKKKSPLCNINTKNTDPLYRIEPEESNELTKQSPDKPNAPIINTTECTKPSPGLNKGLSILERIKQREAERRNKFIQMEEEKEREIIKAVHAIFTLAITSSKKSFPIDFITQKISIFTTSSIKIADILTHPRTVGLMHTKVSAEGTAYLLLDIPKYTTHFE</sequence>
<gene>
    <name evidence="1" type="ORF">NEQG_02028</name>
</gene>
<keyword evidence="2" id="KW-1185">Reference proteome</keyword>
<dbReference type="AlphaFoldDB" id="I3EFF9"/>
<proteinExistence type="predicted"/>
<organism evidence="1 2">
    <name type="scientific">Nematocida parisii (strain ERTm3)</name>
    <name type="common">Nematode killer fungus</name>
    <dbReference type="NCBI Taxonomy" id="935791"/>
    <lineage>
        <taxon>Eukaryota</taxon>
        <taxon>Fungi</taxon>
        <taxon>Fungi incertae sedis</taxon>
        <taxon>Microsporidia</taxon>
        <taxon>Nematocida</taxon>
    </lineage>
</organism>
<protein>
    <recommendedName>
        <fullName evidence="3">CDT1 Geminin-binding domain-containing protein</fullName>
    </recommendedName>
</protein>
<evidence type="ECO:0000313" key="1">
    <source>
        <dbReference type="EMBL" id="EIJ87956.1"/>
    </source>
</evidence>
<evidence type="ECO:0000313" key="2">
    <source>
        <dbReference type="Proteomes" id="UP000002872"/>
    </source>
</evidence>
<dbReference type="OMA" id="MAMEWIS"/>
<name>I3EFF9_NEMP3</name>
<dbReference type="HOGENOM" id="CLU_662379_0_0_1"/>
<dbReference type="Proteomes" id="UP000002872">
    <property type="component" value="Unassembled WGS sequence"/>
</dbReference>
<evidence type="ECO:0008006" key="3">
    <source>
        <dbReference type="Google" id="ProtNLM"/>
    </source>
</evidence>
<reference evidence="1" key="1">
    <citation type="submission" date="2011-01" db="EMBL/GenBank/DDBJ databases">
        <title>The Genome Sequence of Nematocida parisii strain ERTm3.</title>
        <authorList>
            <consortium name="The Broad Institute Genome Sequencing Platform"/>
            <consortium name="The Broad Institute Genome Sequencing Center for Infectious Disease"/>
            <person name="Cuomo C."/>
            <person name="Troemel E."/>
            <person name="Young S.K."/>
            <person name="Zeng Q."/>
            <person name="Gargeya S."/>
            <person name="Fitzgerald M."/>
            <person name="Haas B."/>
            <person name="Abouelleil A."/>
            <person name="Alvarado L."/>
            <person name="Arachchi H.M."/>
            <person name="Berlin A."/>
            <person name="Chapman S.B."/>
            <person name="Gearin G."/>
            <person name="Goldberg J."/>
            <person name="Griggs A."/>
            <person name="Gujja S."/>
            <person name="Hansen M."/>
            <person name="Heiman D."/>
            <person name="Howarth C."/>
            <person name="Larimer J."/>
            <person name="Lui A."/>
            <person name="MacDonald P.J.P."/>
            <person name="McCowen C."/>
            <person name="Montmayeur A."/>
            <person name="Murphy C."/>
            <person name="Neiman D."/>
            <person name="Pearson M."/>
            <person name="Priest M."/>
            <person name="Roberts A."/>
            <person name="Saif S."/>
            <person name="Shea T."/>
            <person name="Sisk P."/>
            <person name="Stolte C."/>
            <person name="Sykes S."/>
            <person name="Wortman J."/>
            <person name="Nusbaum C."/>
            <person name="Birren B."/>
        </authorList>
    </citation>
    <scope>NUCLEOTIDE SEQUENCE</scope>
    <source>
        <strain evidence="1">ERTm3</strain>
    </source>
</reference>
<dbReference type="InParanoid" id="I3EFF9"/>
<dbReference type="VEuPathDB" id="MicrosporidiaDB:NEQG_02028"/>
<dbReference type="OrthoDB" id="2188997at2759"/>
<dbReference type="EMBL" id="GL870880">
    <property type="protein sequence ID" value="EIJ87956.1"/>
    <property type="molecule type" value="Genomic_DNA"/>
</dbReference>